<organism evidence="3 4">
    <name type="scientific">Thiothrix winogradskyi</name>
    <dbReference type="NCBI Taxonomy" id="96472"/>
    <lineage>
        <taxon>Bacteria</taxon>
        <taxon>Pseudomonadati</taxon>
        <taxon>Pseudomonadota</taxon>
        <taxon>Gammaproteobacteria</taxon>
        <taxon>Thiotrichales</taxon>
        <taxon>Thiotrichaceae</taxon>
        <taxon>Thiothrix</taxon>
    </lineage>
</organism>
<protein>
    <recommendedName>
        <fullName evidence="5">Tat pathway signal protein</fullName>
    </recommendedName>
</protein>
<evidence type="ECO:0000313" key="3">
    <source>
        <dbReference type="EMBL" id="UJS26388.1"/>
    </source>
</evidence>
<evidence type="ECO:0000259" key="2">
    <source>
        <dbReference type="Pfam" id="PF22087"/>
    </source>
</evidence>
<evidence type="ECO:0000259" key="1">
    <source>
        <dbReference type="Pfam" id="PF21931"/>
    </source>
</evidence>
<dbReference type="Proteomes" id="UP001054801">
    <property type="component" value="Chromosome"/>
</dbReference>
<keyword evidence="4" id="KW-1185">Reference proteome</keyword>
<dbReference type="InterPro" id="IPR054310">
    <property type="entry name" value="CT0912-like_C"/>
</dbReference>
<dbReference type="Pfam" id="PF22087">
    <property type="entry name" value="CT0912-like_C"/>
    <property type="match status" value="1"/>
</dbReference>
<dbReference type="EMBL" id="CP091244">
    <property type="protein sequence ID" value="UJS26388.1"/>
    <property type="molecule type" value="Genomic_DNA"/>
</dbReference>
<reference evidence="3" key="1">
    <citation type="journal article" date="2022" name="Microorganisms">
        <title>Two New Species of Filamentous Sulfur Bacteria of the Genus Thiothrix, Thiothrix winogradskyi sp. nov. and 'Candidatus Thiothrix sulfatifontis' sp. nov.</title>
        <authorList>
            <person name="Ravin N.V."/>
            <person name="Rossetti S."/>
            <person name="Beletsky A.V."/>
            <person name="Kadnikov V.V."/>
            <person name="Rudenko T.S."/>
            <person name="Smolyakov D.D."/>
            <person name="Moskvitina M.I."/>
            <person name="Gureeva M.V."/>
            <person name="Mardanov A.V."/>
            <person name="Grabovich M.Y."/>
        </authorList>
    </citation>
    <scope>NUCLEOTIDE SEQUENCE</scope>
    <source>
        <strain evidence="3">CT3</strain>
    </source>
</reference>
<dbReference type="InterPro" id="IPR054123">
    <property type="entry name" value="CT0912-like_N"/>
</dbReference>
<dbReference type="RefSeq" id="WP_236501774.1">
    <property type="nucleotide sequence ID" value="NZ_CP091244.1"/>
</dbReference>
<feature type="domain" description="CT0912-like C-terminal" evidence="2">
    <location>
        <begin position="178"/>
        <end position="336"/>
    </location>
</feature>
<dbReference type="Pfam" id="PF21931">
    <property type="entry name" value="ABM-like"/>
    <property type="match status" value="1"/>
</dbReference>
<dbReference type="PROSITE" id="PS51318">
    <property type="entry name" value="TAT"/>
    <property type="match status" value="1"/>
</dbReference>
<evidence type="ECO:0008006" key="5">
    <source>
        <dbReference type="Google" id="ProtNLM"/>
    </source>
</evidence>
<evidence type="ECO:0000313" key="4">
    <source>
        <dbReference type="Proteomes" id="UP001054801"/>
    </source>
</evidence>
<proteinExistence type="predicted"/>
<name>A0ABY3T4Q0_9GAMM</name>
<feature type="domain" description="CT0912-like N-terminal" evidence="1">
    <location>
        <begin position="42"/>
        <end position="132"/>
    </location>
</feature>
<accession>A0ABY3T4Q0</accession>
<dbReference type="InterPro" id="IPR006311">
    <property type="entry name" value="TAT_signal"/>
</dbReference>
<sequence length="346" mass="37992">MDRRQFLELSGAAGGTLLLGSSAAAEATPAVATTNHPKPVGAVTYYTEIRVPPPEKAAVLAKMDELIALMQGKAGYLSLSFKQTIGESTMGRAYPNPKKAILAEALATLDGTLSSPKVPYFYVMFLRFDNYDNLLASGVQAWFKANIVPSLFAYNAATTPPTKTSIALDFHEGVYTTVAAADRVNGYMTAEEISTYLASKQSDEVAGQYVSVNNHYMIMDVNREAHYNLLRENLNGNTRSIFRPIPGDAGYDDSDPDYVANGQPAAADNTFFRKAVTREILQNAFPEGEKRNYLMHGVWETIMDHENSHLDPRFSAGASQVGSYFIAHPVEPFYITLKQDRFIKSA</sequence>
<gene>
    <name evidence="3" type="ORF">L2Y54_10200</name>
</gene>